<dbReference type="SUPFAM" id="SSF117281">
    <property type="entry name" value="Kelch motif"/>
    <property type="match status" value="1"/>
</dbReference>
<dbReference type="AlphaFoldDB" id="A0A816EU04"/>
<dbReference type="Proteomes" id="UP000681720">
    <property type="component" value="Unassembled WGS sequence"/>
</dbReference>
<dbReference type="EMBL" id="CAJOBJ010024896">
    <property type="protein sequence ID" value="CAF4238328.1"/>
    <property type="molecule type" value="Genomic_DNA"/>
</dbReference>
<organism evidence="2 4">
    <name type="scientific">Rotaria magnacalcarata</name>
    <dbReference type="NCBI Taxonomy" id="392030"/>
    <lineage>
        <taxon>Eukaryota</taxon>
        <taxon>Metazoa</taxon>
        <taxon>Spiralia</taxon>
        <taxon>Gnathifera</taxon>
        <taxon>Rotifera</taxon>
        <taxon>Eurotatoria</taxon>
        <taxon>Bdelloidea</taxon>
        <taxon>Philodinida</taxon>
        <taxon>Philodinidae</taxon>
        <taxon>Rotaria</taxon>
    </lineage>
</organism>
<gene>
    <name evidence="3" type="ORF">GIL414_LOCUS23148</name>
    <name evidence="2" type="ORF">KQP761_LOCUS30508</name>
</gene>
<dbReference type="Gene3D" id="2.120.10.80">
    <property type="entry name" value="Kelch-type beta propeller"/>
    <property type="match status" value="1"/>
</dbReference>
<evidence type="ECO:0000256" key="1">
    <source>
        <dbReference type="ARBA" id="ARBA00022441"/>
    </source>
</evidence>
<protein>
    <submittedName>
        <fullName evidence="2">Uncharacterized protein</fullName>
    </submittedName>
</protein>
<sequence length="37" mass="3957">MNSKRTEVGLAVVNNRLMAVGGFDGGVCLKSVELYDI</sequence>
<dbReference type="Proteomes" id="UP000663834">
    <property type="component" value="Unassembled WGS sequence"/>
</dbReference>
<evidence type="ECO:0000313" key="2">
    <source>
        <dbReference type="EMBL" id="CAF1653814.1"/>
    </source>
</evidence>
<accession>A0A816EU04</accession>
<feature type="non-terminal residue" evidence="2">
    <location>
        <position position="1"/>
    </location>
</feature>
<dbReference type="Pfam" id="PF01344">
    <property type="entry name" value="Kelch_1"/>
    <property type="match status" value="1"/>
</dbReference>
<keyword evidence="1" id="KW-0880">Kelch repeat</keyword>
<comment type="caution">
    <text evidence="2">The sequence shown here is derived from an EMBL/GenBank/DDBJ whole genome shotgun (WGS) entry which is preliminary data.</text>
</comment>
<reference evidence="2" key="1">
    <citation type="submission" date="2021-02" db="EMBL/GenBank/DDBJ databases">
        <authorList>
            <person name="Nowell W R."/>
        </authorList>
    </citation>
    <scope>NUCLEOTIDE SEQUENCE</scope>
</reference>
<dbReference type="OrthoDB" id="45365at2759"/>
<name>A0A816EU04_9BILA</name>
<dbReference type="InterPro" id="IPR015915">
    <property type="entry name" value="Kelch-typ_b-propeller"/>
</dbReference>
<dbReference type="EMBL" id="CAJNOW010016990">
    <property type="protein sequence ID" value="CAF1653814.1"/>
    <property type="molecule type" value="Genomic_DNA"/>
</dbReference>
<evidence type="ECO:0000313" key="3">
    <source>
        <dbReference type="EMBL" id="CAF4238328.1"/>
    </source>
</evidence>
<dbReference type="InterPro" id="IPR006652">
    <property type="entry name" value="Kelch_1"/>
</dbReference>
<evidence type="ECO:0000313" key="4">
    <source>
        <dbReference type="Proteomes" id="UP000663834"/>
    </source>
</evidence>
<proteinExistence type="predicted"/>